<dbReference type="Gene3D" id="3.10.180.10">
    <property type="entry name" value="2,3-Dihydroxybiphenyl 1,2-Dioxygenase, domain 1"/>
    <property type="match status" value="1"/>
</dbReference>
<protein>
    <submittedName>
        <fullName evidence="1">Glyoxalase</fullName>
    </submittedName>
</protein>
<dbReference type="Proteomes" id="UP000664317">
    <property type="component" value="Unassembled WGS sequence"/>
</dbReference>
<dbReference type="EMBL" id="JAFKCT010000001">
    <property type="protein sequence ID" value="MBN7809623.1"/>
    <property type="molecule type" value="Genomic_DNA"/>
</dbReference>
<dbReference type="InterPro" id="IPR029068">
    <property type="entry name" value="Glyas_Bleomycin-R_OHBP_Dase"/>
</dbReference>
<keyword evidence="2" id="KW-1185">Reference proteome</keyword>
<sequence>MIQAGKSIRTFVGSKDFEESCRFYETLEFELHHHGKGFAYVSISPEIGFYLQDYYVKDWCENSMLFLEVEDLPAYFDKIIELDLPGKFPGVKIMPIKQQIWGAEFFIIEPAGVLWHIGTFNKESVG</sequence>
<proteinExistence type="predicted"/>
<reference evidence="1 2" key="1">
    <citation type="submission" date="2021-03" db="EMBL/GenBank/DDBJ databases">
        <title>novel species isolated from a fishpond in China.</title>
        <authorList>
            <person name="Lu H."/>
            <person name="Cai Z."/>
        </authorList>
    </citation>
    <scope>NUCLEOTIDE SEQUENCE [LARGE SCALE GENOMIC DNA]</scope>
    <source>
        <strain evidence="1 2">H41</strain>
    </source>
</reference>
<gene>
    <name evidence="1" type="ORF">J0A68_01560</name>
</gene>
<evidence type="ECO:0000313" key="2">
    <source>
        <dbReference type="Proteomes" id="UP000664317"/>
    </source>
</evidence>
<comment type="caution">
    <text evidence="1">The sequence shown here is derived from an EMBL/GenBank/DDBJ whole genome shotgun (WGS) entry which is preliminary data.</text>
</comment>
<dbReference type="RefSeq" id="WP_206576425.1">
    <property type="nucleotide sequence ID" value="NZ_JAFKCT010000001.1"/>
</dbReference>
<accession>A0ABS3BXN1</accession>
<evidence type="ECO:0000313" key="1">
    <source>
        <dbReference type="EMBL" id="MBN7809623.1"/>
    </source>
</evidence>
<dbReference type="SUPFAM" id="SSF54593">
    <property type="entry name" value="Glyoxalase/Bleomycin resistance protein/Dihydroxybiphenyl dioxygenase"/>
    <property type="match status" value="1"/>
</dbReference>
<name>A0ABS3BXN1_9BACT</name>
<organism evidence="1 2">
    <name type="scientific">Algoriphagus oliviformis</name>
    <dbReference type="NCBI Taxonomy" id="2811231"/>
    <lineage>
        <taxon>Bacteria</taxon>
        <taxon>Pseudomonadati</taxon>
        <taxon>Bacteroidota</taxon>
        <taxon>Cytophagia</taxon>
        <taxon>Cytophagales</taxon>
        <taxon>Cyclobacteriaceae</taxon>
        <taxon>Algoriphagus</taxon>
    </lineage>
</organism>